<protein>
    <submittedName>
        <fullName evidence="2">Uncharacterized protein</fullName>
    </submittedName>
</protein>
<sequence>MRNNEYPVKYICKLPKSTIKELTDLGYDEEHINVYLASVKTE</sequence>
<gene>
    <name evidence="1" type="ORF">S12H4_39460</name>
    <name evidence="2" type="ORF">S12H4_61823</name>
</gene>
<accession>X1VWN9</accession>
<evidence type="ECO:0000313" key="1">
    <source>
        <dbReference type="EMBL" id="GAJ00381.1"/>
    </source>
</evidence>
<name>X1VWN9_9ZZZZ</name>
<dbReference type="AlphaFoldDB" id="X1VWN9"/>
<proteinExistence type="predicted"/>
<evidence type="ECO:0000313" key="2">
    <source>
        <dbReference type="EMBL" id="GAJ23016.1"/>
    </source>
</evidence>
<dbReference type="EMBL" id="BARW01041191">
    <property type="protein sequence ID" value="GAJ23016.1"/>
    <property type="molecule type" value="Genomic_DNA"/>
</dbReference>
<dbReference type="EMBL" id="BARW01023852">
    <property type="protein sequence ID" value="GAJ00381.1"/>
    <property type="molecule type" value="Genomic_DNA"/>
</dbReference>
<reference evidence="2" key="1">
    <citation type="journal article" date="2014" name="Front. Microbiol.">
        <title>High frequency of phylogenetically diverse reductive dehalogenase-homologous genes in deep subseafloor sedimentary metagenomes.</title>
        <authorList>
            <person name="Kawai M."/>
            <person name="Futagami T."/>
            <person name="Toyoda A."/>
            <person name="Takaki Y."/>
            <person name="Nishi S."/>
            <person name="Hori S."/>
            <person name="Arai W."/>
            <person name="Tsubouchi T."/>
            <person name="Morono Y."/>
            <person name="Uchiyama I."/>
            <person name="Ito T."/>
            <person name="Fujiyama A."/>
            <person name="Inagaki F."/>
            <person name="Takami H."/>
        </authorList>
    </citation>
    <scope>NUCLEOTIDE SEQUENCE</scope>
    <source>
        <strain evidence="2">Expedition CK06-06</strain>
    </source>
</reference>
<organism evidence="2">
    <name type="scientific">marine sediment metagenome</name>
    <dbReference type="NCBI Taxonomy" id="412755"/>
    <lineage>
        <taxon>unclassified sequences</taxon>
        <taxon>metagenomes</taxon>
        <taxon>ecological metagenomes</taxon>
    </lineage>
</organism>
<comment type="caution">
    <text evidence="2">The sequence shown here is derived from an EMBL/GenBank/DDBJ whole genome shotgun (WGS) entry which is preliminary data.</text>
</comment>